<reference evidence="1 2" key="1">
    <citation type="submission" date="2024-03" db="EMBL/GenBank/DDBJ databases">
        <title>Human intestinal bacterial collection.</title>
        <authorList>
            <person name="Pauvert C."/>
            <person name="Hitch T.C.A."/>
            <person name="Clavel T."/>
        </authorList>
    </citation>
    <scope>NUCLEOTIDE SEQUENCE [LARGE SCALE GENOMIC DNA]</scope>
    <source>
        <strain evidence="1 2">CLA-JM-H11</strain>
    </source>
</reference>
<sequence>ARFERARFLHVFTIQRFEIFFGRPARKRICVRDGRHMISKREGRTTAHAVPEQENLILGAVVAFCAQSTNAVKRFWGAGIKTFMVKYARILISKKRINDKSAQSAFGREARVPHSESCCEPIKEEGYSWIKRKS</sequence>
<organism evidence="1 2">
    <name type="scientific">Ruthenibacterium intestinale</name>
    <dbReference type="NCBI Taxonomy" id="3133163"/>
    <lineage>
        <taxon>Bacteria</taxon>
        <taxon>Bacillati</taxon>
        <taxon>Bacillota</taxon>
        <taxon>Clostridia</taxon>
        <taxon>Eubacteriales</taxon>
        <taxon>Oscillospiraceae</taxon>
        <taxon>Ruthenibacterium</taxon>
    </lineage>
</organism>
<evidence type="ECO:0008006" key="3">
    <source>
        <dbReference type="Google" id="ProtNLM"/>
    </source>
</evidence>
<gene>
    <name evidence="1" type="ORF">WMO24_11175</name>
</gene>
<evidence type="ECO:0000313" key="2">
    <source>
        <dbReference type="Proteomes" id="UP001477672"/>
    </source>
</evidence>
<proteinExistence type="predicted"/>
<dbReference type="RefSeq" id="WP_349216526.1">
    <property type="nucleotide sequence ID" value="NZ_JBBMFA010000101.1"/>
</dbReference>
<feature type="non-terminal residue" evidence="1">
    <location>
        <position position="1"/>
    </location>
</feature>
<dbReference type="EMBL" id="JBBMFA010000101">
    <property type="protein sequence ID" value="MEQ2520985.1"/>
    <property type="molecule type" value="Genomic_DNA"/>
</dbReference>
<accession>A0ABV1GGL7</accession>
<dbReference type="Proteomes" id="UP001477672">
    <property type="component" value="Unassembled WGS sequence"/>
</dbReference>
<evidence type="ECO:0000313" key="1">
    <source>
        <dbReference type="EMBL" id="MEQ2520985.1"/>
    </source>
</evidence>
<comment type="caution">
    <text evidence="1">The sequence shown here is derived from an EMBL/GenBank/DDBJ whole genome shotgun (WGS) entry which is preliminary data.</text>
</comment>
<protein>
    <recommendedName>
        <fullName evidence="3">Transposase</fullName>
    </recommendedName>
</protein>
<keyword evidence="2" id="KW-1185">Reference proteome</keyword>
<name>A0ABV1GGL7_9FIRM</name>